<evidence type="ECO:0000313" key="2">
    <source>
        <dbReference type="Proteomes" id="UP000198217"/>
    </source>
</evidence>
<gene>
    <name evidence="1" type="ORF">GA0070609_3402</name>
</gene>
<keyword evidence="2" id="KW-1185">Reference proteome</keyword>
<evidence type="ECO:0000313" key="1">
    <source>
        <dbReference type="EMBL" id="SCG58062.1"/>
    </source>
</evidence>
<protein>
    <submittedName>
        <fullName evidence="1">Uncharacterized protein</fullName>
    </submittedName>
</protein>
<sequence>MPAVEAWFVGGPIDGRIMPVETGADGSLPQAVDLPQTGVYVGAAEQAGPVIHYRYVRQGIDAEPPTFRYAGRLP</sequence>
<dbReference type="RefSeq" id="WP_088994643.1">
    <property type="nucleotide sequence ID" value="NZ_LT607750.1"/>
</dbReference>
<dbReference type="EMBL" id="LT607750">
    <property type="protein sequence ID" value="SCG58062.1"/>
    <property type="molecule type" value="Genomic_DNA"/>
</dbReference>
<accession>A0A1C5II47</accession>
<name>A0A1C5II47_9ACTN</name>
<organism evidence="1 2">
    <name type="scientific">Micromonospora echinaurantiaca</name>
    <dbReference type="NCBI Taxonomy" id="47857"/>
    <lineage>
        <taxon>Bacteria</taxon>
        <taxon>Bacillati</taxon>
        <taxon>Actinomycetota</taxon>
        <taxon>Actinomycetes</taxon>
        <taxon>Micromonosporales</taxon>
        <taxon>Micromonosporaceae</taxon>
        <taxon>Micromonospora</taxon>
    </lineage>
</organism>
<proteinExistence type="predicted"/>
<dbReference type="Proteomes" id="UP000198217">
    <property type="component" value="Chromosome I"/>
</dbReference>
<dbReference type="AlphaFoldDB" id="A0A1C5II47"/>
<reference evidence="1 2" key="1">
    <citation type="submission" date="2016-06" db="EMBL/GenBank/DDBJ databases">
        <authorList>
            <person name="Kjaerup R.B."/>
            <person name="Dalgaard T.S."/>
            <person name="Juul-Madsen H.R."/>
        </authorList>
    </citation>
    <scope>NUCLEOTIDE SEQUENCE [LARGE SCALE GENOMIC DNA]</scope>
    <source>
        <strain evidence="1 2">DSM 43904</strain>
    </source>
</reference>